<feature type="region of interest" description="Disordered" evidence="1">
    <location>
        <begin position="396"/>
        <end position="420"/>
    </location>
</feature>
<dbReference type="InterPro" id="IPR025486">
    <property type="entry name" value="DUF4378"/>
</dbReference>
<sequence>MTPYSLVAKDSVRSRIKTLVLKEIPKKKIRHRRSSTYPQATSNTHNNLLITFQQEAVSPLVYHFNTQHVYSSKGLFSRSSSFPQLKEQGKSCSGNKTQKSVQSESSRKTYKRAMSYVEKHRMQGNFDTNEAMMVRDANSSSGCFQGQTQKEIKQFKNLKQKIEHVTGESRSVKLRVTMDAVIHKLPQGHGISNDLKKEIFKTLTDPNVTRESEYYPERCNESDYYTPSFTLHQKHNIRRIWSLQEPLQSYFQFHESSLQSKQLKSKTEKEHLPLRLLLPFQRVLSLPDLQSFSYANQSGELSNISPLTIGSDTIAHQKKRVDVNVHSENNLQLDTPVENLIQGSQDSIAENDSVINNVVEPGSDCSTVIDGKVDREIDDFGLSCLKSGGSFNDQDIGPIKEHKVETATSDSKSKPEPVDRLDNVAKQQEAIIDSLKVNETTEKDKKVEIQSKQLNYDIPHFHVDTRDKAEFNYVKYVLEISGMTDKEFLSAWHSTDHPVDPLLYEEMESDPDFCSYGGSGQCNHHVLFDLINETLLELYGRSYNYCPIPSLTHILLMSNGCHILHQVWTHMSKSLDLRSKASLTIDDYVSRDLAKLDGWVNHGFCADSLGLELEDMILYDLLEEINDEAGDFVILALYSIMY</sequence>
<proteinExistence type="predicted"/>
<accession>A0AAN9IUV8</accession>
<feature type="region of interest" description="Disordered" evidence="1">
    <location>
        <begin position="86"/>
        <end position="108"/>
    </location>
</feature>
<dbReference type="InterPro" id="IPR044257">
    <property type="entry name" value="TRM32-like"/>
</dbReference>
<comment type="caution">
    <text evidence="3">The sequence shown here is derived from an EMBL/GenBank/DDBJ whole genome shotgun (WGS) entry which is preliminary data.</text>
</comment>
<protein>
    <recommendedName>
        <fullName evidence="2">DUF4378 domain-containing protein</fullName>
    </recommendedName>
</protein>
<evidence type="ECO:0000313" key="3">
    <source>
        <dbReference type="EMBL" id="KAK7286800.1"/>
    </source>
</evidence>
<evidence type="ECO:0000313" key="4">
    <source>
        <dbReference type="Proteomes" id="UP001359559"/>
    </source>
</evidence>
<evidence type="ECO:0000256" key="1">
    <source>
        <dbReference type="SAM" id="MobiDB-lite"/>
    </source>
</evidence>
<evidence type="ECO:0000259" key="2">
    <source>
        <dbReference type="Pfam" id="PF14309"/>
    </source>
</evidence>
<dbReference type="PANTHER" id="PTHR47071">
    <property type="entry name" value="PROTEIN TRM32"/>
    <property type="match status" value="1"/>
</dbReference>
<gene>
    <name evidence="3" type="ORF">RJT34_22054</name>
</gene>
<dbReference type="Proteomes" id="UP001359559">
    <property type="component" value="Unassembled WGS sequence"/>
</dbReference>
<dbReference type="EMBL" id="JAYKXN010000005">
    <property type="protein sequence ID" value="KAK7286800.1"/>
    <property type="molecule type" value="Genomic_DNA"/>
</dbReference>
<dbReference type="Pfam" id="PF14309">
    <property type="entry name" value="DUF4378"/>
    <property type="match status" value="1"/>
</dbReference>
<keyword evidence="4" id="KW-1185">Reference proteome</keyword>
<name>A0AAN9IUV8_CLITE</name>
<feature type="compositionally biased region" description="Polar residues" evidence="1">
    <location>
        <begin position="90"/>
        <end position="104"/>
    </location>
</feature>
<dbReference type="AlphaFoldDB" id="A0AAN9IUV8"/>
<reference evidence="3 4" key="1">
    <citation type="submission" date="2024-01" db="EMBL/GenBank/DDBJ databases">
        <title>The genomes of 5 underutilized Papilionoideae crops provide insights into root nodulation and disease resistance.</title>
        <authorList>
            <person name="Yuan L."/>
        </authorList>
    </citation>
    <scope>NUCLEOTIDE SEQUENCE [LARGE SCALE GENOMIC DNA]</scope>
    <source>
        <strain evidence="3">LY-2023</strain>
        <tissue evidence="3">Leaf</tissue>
    </source>
</reference>
<organism evidence="3 4">
    <name type="scientific">Clitoria ternatea</name>
    <name type="common">Butterfly pea</name>
    <dbReference type="NCBI Taxonomy" id="43366"/>
    <lineage>
        <taxon>Eukaryota</taxon>
        <taxon>Viridiplantae</taxon>
        <taxon>Streptophyta</taxon>
        <taxon>Embryophyta</taxon>
        <taxon>Tracheophyta</taxon>
        <taxon>Spermatophyta</taxon>
        <taxon>Magnoliopsida</taxon>
        <taxon>eudicotyledons</taxon>
        <taxon>Gunneridae</taxon>
        <taxon>Pentapetalae</taxon>
        <taxon>rosids</taxon>
        <taxon>fabids</taxon>
        <taxon>Fabales</taxon>
        <taxon>Fabaceae</taxon>
        <taxon>Papilionoideae</taxon>
        <taxon>50 kb inversion clade</taxon>
        <taxon>NPAAA clade</taxon>
        <taxon>indigoferoid/millettioid clade</taxon>
        <taxon>Phaseoleae</taxon>
        <taxon>Clitoria</taxon>
    </lineage>
</organism>
<dbReference type="PANTHER" id="PTHR47071:SF3">
    <property type="entry name" value="DUF4378 DOMAIN PROTEIN"/>
    <property type="match status" value="1"/>
</dbReference>
<feature type="domain" description="DUF4378" evidence="2">
    <location>
        <begin position="470"/>
        <end position="624"/>
    </location>
</feature>
<feature type="compositionally biased region" description="Basic and acidic residues" evidence="1">
    <location>
        <begin position="398"/>
        <end position="420"/>
    </location>
</feature>